<dbReference type="Pfam" id="PF01757">
    <property type="entry name" value="Acyl_transf_3"/>
    <property type="match status" value="1"/>
</dbReference>
<evidence type="ECO:0000256" key="6">
    <source>
        <dbReference type="ARBA" id="ARBA00023136"/>
    </source>
</evidence>
<feature type="transmembrane region" description="Helical" evidence="7">
    <location>
        <begin position="12"/>
        <end position="30"/>
    </location>
</feature>
<feature type="transmembrane region" description="Helical" evidence="7">
    <location>
        <begin position="215"/>
        <end position="234"/>
    </location>
</feature>
<keyword evidence="4 7" id="KW-0812">Transmembrane</keyword>
<dbReference type="GO" id="GO:0016746">
    <property type="term" value="F:acyltransferase activity"/>
    <property type="evidence" value="ECO:0007669"/>
    <property type="project" value="UniProtKB-KW"/>
</dbReference>
<keyword evidence="9" id="KW-0012">Acyltransferase</keyword>
<feature type="transmembrane region" description="Helical" evidence="7">
    <location>
        <begin position="152"/>
        <end position="172"/>
    </location>
</feature>
<evidence type="ECO:0000313" key="10">
    <source>
        <dbReference type="Proteomes" id="UP000643810"/>
    </source>
</evidence>
<feature type="transmembrane region" description="Helical" evidence="7">
    <location>
        <begin position="249"/>
        <end position="269"/>
    </location>
</feature>
<dbReference type="PANTHER" id="PTHR40074">
    <property type="entry name" value="O-ACETYLTRANSFERASE WECH"/>
    <property type="match status" value="1"/>
</dbReference>
<evidence type="ECO:0000256" key="5">
    <source>
        <dbReference type="ARBA" id="ARBA00022989"/>
    </source>
</evidence>
<sequence length="347" mass="40597">MKRLEYIDILRGISIIGVVLIHVISILGGVEAGVWHIVYLGLTRYCVPMFFVCMGAILLQKDRELNIHKLYTKNIPRFLIAIFLYGLLHKITRFFLGQYGQLSFGELLFAYPKKFITGELEFSFWFMYALIPIYFMLPILKAIVVQDHSLKVVKIFLGLWMMASLINGLSYLEPFSFLNTWTNGNQNLCTVYGYPGYVVLGAYLGEKKFTKGQRYVLYSIGGFACIVSIVEQTIRVDRGYGLEYTLFDYYSPTTIWLTIAVFVFIKYIWRERQIRKWYSRVLLFAGCYSMGIYFLHTIALLLLQHWLTIRYVSWRPIRSLVDVILVFAVTLLVVWSMSKNKYSRKWI</sequence>
<feature type="transmembrane region" description="Helical" evidence="7">
    <location>
        <begin position="184"/>
        <end position="203"/>
    </location>
</feature>
<evidence type="ECO:0000256" key="3">
    <source>
        <dbReference type="ARBA" id="ARBA00022475"/>
    </source>
</evidence>
<keyword evidence="5 7" id="KW-1133">Transmembrane helix</keyword>
<comment type="caution">
    <text evidence="9">The sequence shown here is derived from an EMBL/GenBank/DDBJ whole genome shotgun (WGS) entry which is preliminary data.</text>
</comment>
<gene>
    <name evidence="9" type="ORF">H8R94_06435</name>
</gene>
<keyword evidence="6 7" id="KW-0472">Membrane</keyword>
<dbReference type="Proteomes" id="UP000643810">
    <property type="component" value="Unassembled WGS sequence"/>
</dbReference>
<dbReference type="RefSeq" id="WP_186854184.1">
    <property type="nucleotide sequence ID" value="NZ_JACOPG010000002.1"/>
</dbReference>
<evidence type="ECO:0000256" key="4">
    <source>
        <dbReference type="ARBA" id="ARBA00022692"/>
    </source>
</evidence>
<feature type="transmembrane region" description="Helical" evidence="7">
    <location>
        <begin position="79"/>
        <end position="102"/>
    </location>
</feature>
<evidence type="ECO:0000256" key="7">
    <source>
        <dbReference type="SAM" id="Phobius"/>
    </source>
</evidence>
<reference evidence="9 10" key="1">
    <citation type="submission" date="2020-08" db="EMBL/GenBank/DDBJ databases">
        <title>Genome public.</title>
        <authorList>
            <person name="Liu C."/>
            <person name="Sun Q."/>
        </authorList>
    </citation>
    <scope>NUCLEOTIDE SEQUENCE [LARGE SCALE GENOMIC DNA]</scope>
    <source>
        <strain evidence="9 10">NSJ-9</strain>
    </source>
</reference>
<evidence type="ECO:0000256" key="2">
    <source>
        <dbReference type="ARBA" id="ARBA00007400"/>
    </source>
</evidence>
<comment type="subcellular location">
    <subcellularLocation>
        <location evidence="1">Cell membrane</location>
        <topology evidence="1">Multi-pass membrane protein</topology>
    </subcellularLocation>
</comment>
<accession>A0ABR7GFM7</accession>
<protein>
    <submittedName>
        <fullName evidence="9">Acyltransferase</fullName>
    </submittedName>
</protein>
<feature type="transmembrane region" description="Helical" evidence="7">
    <location>
        <begin position="122"/>
        <end position="140"/>
    </location>
</feature>
<feature type="domain" description="Acyltransferase 3" evidence="8">
    <location>
        <begin position="5"/>
        <end position="337"/>
    </location>
</feature>
<feature type="transmembrane region" description="Helical" evidence="7">
    <location>
        <begin position="36"/>
        <end position="59"/>
    </location>
</feature>
<evidence type="ECO:0000313" key="9">
    <source>
        <dbReference type="EMBL" id="MBC5686244.1"/>
    </source>
</evidence>
<feature type="transmembrane region" description="Helical" evidence="7">
    <location>
        <begin position="319"/>
        <end position="337"/>
    </location>
</feature>
<feature type="transmembrane region" description="Helical" evidence="7">
    <location>
        <begin position="281"/>
        <end position="307"/>
    </location>
</feature>
<proteinExistence type="inferred from homology"/>
<dbReference type="InterPro" id="IPR002656">
    <property type="entry name" value="Acyl_transf_3_dom"/>
</dbReference>
<keyword evidence="10" id="KW-1185">Reference proteome</keyword>
<keyword evidence="3" id="KW-1003">Cell membrane</keyword>
<dbReference type="EMBL" id="JACOPG010000002">
    <property type="protein sequence ID" value="MBC5686244.1"/>
    <property type="molecule type" value="Genomic_DNA"/>
</dbReference>
<name>A0ABR7GFM7_9FIRM</name>
<keyword evidence="9" id="KW-0808">Transferase</keyword>
<dbReference type="PANTHER" id="PTHR40074:SF2">
    <property type="entry name" value="O-ACETYLTRANSFERASE WECH"/>
    <property type="match status" value="1"/>
</dbReference>
<comment type="similarity">
    <text evidence="2">Belongs to the acyltransferase 3 family.</text>
</comment>
<evidence type="ECO:0000259" key="8">
    <source>
        <dbReference type="Pfam" id="PF01757"/>
    </source>
</evidence>
<evidence type="ECO:0000256" key="1">
    <source>
        <dbReference type="ARBA" id="ARBA00004651"/>
    </source>
</evidence>
<organism evidence="9 10">
    <name type="scientific">Roseburia lenta</name>
    <dbReference type="NCBI Taxonomy" id="2763061"/>
    <lineage>
        <taxon>Bacteria</taxon>
        <taxon>Bacillati</taxon>
        <taxon>Bacillota</taxon>
        <taxon>Clostridia</taxon>
        <taxon>Lachnospirales</taxon>
        <taxon>Lachnospiraceae</taxon>
        <taxon>Roseburia</taxon>
    </lineage>
</organism>